<name>A0A1H8DIL8_9SPHI</name>
<evidence type="ECO:0000313" key="3">
    <source>
        <dbReference type="Proteomes" id="UP000198942"/>
    </source>
</evidence>
<dbReference type="InterPro" id="IPR025375">
    <property type="entry name" value="DUF4365"/>
</dbReference>
<proteinExistence type="predicted"/>
<keyword evidence="3" id="KW-1185">Reference proteome</keyword>
<evidence type="ECO:0000313" key="2">
    <source>
        <dbReference type="EMBL" id="SEN07015.1"/>
    </source>
</evidence>
<dbReference type="EMBL" id="FOCL01000002">
    <property type="protein sequence ID" value="SEN07015.1"/>
    <property type="molecule type" value="Genomic_DNA"/>
</dbReference>
<dbReference type="Proteomes" id="UP000198942">
    <property type="component" value="Unassembled WGS sequence"/>
</dbReference>
<sequence length="597" mass="70008">MNRNPQLPKSSRQETLETISRNKLVLLFDPSLFELRPENLRDKGIDIIGEIKHDEVNTNFRFAVQLKSTESVKKQKDGSISYPIEISNLNYLLNFGLPSYYILYDYPSDWFYVISAAEVYRELQQKYRPDQLPKTYKVKFRQSLDHSQLDAIYKDTFESGTLLKKLNVHLRSGAKNEPRPRGLVIDEKQDVYSVEQNIAFIEQFGIELLNQHRFYQVVEIEQRTHPRINASARFNMICGIAYYHQASLFKAIELLKLAVKEIDSLHPEDSNMLSYTMLQAKYLLGLVDEAAFRQEKARLVSNEHAGTFLQLENLTNQFFESKEPDQGRRIKVFYEEALRVVAKHPEFHEIRVVAYAKILNMEASLLLHELSKNALTTLGRKVDVYRDALTSDWANFNQQFLGQLKELHDYALKHQNFLAISNLAMEQIEWQFRKAYHYHAFNNWVKELQGFRAVVSADDHASLHELLIALEKVAENYDRLQHRENQFNCLRSRYEIFHFLRDQDGMDKCAAEMEKLIDTYDLNILCKSFEQMRQGDMRHHKFMMDLAQRRAAVDRVAMNSGITEHLYCDVSAEMNEVLKRKPKWTLTELLPLPYPAD</sequence>
<accession>A0A1H8DIL8</accession>
<gene>
    <name evidence="2" type="ORF">SAMN05192574_102358</name>
</gene>
<protein>
    <recommendedName>
        <fullName evidence="1">DUF4365 domain-containing protein</fullName>
    </recommendedName>
</protein>
<dbReference type="RefSeq" id="WP_091209484.1">
    <property type="nucleotide sequence ID" value="NZ_FOCL01000002.1"/>
</dbReference>
<organism evidence="2 3">
    <name type="scientific">Mucilaginibacter gossypiicola</name>
    <dbReference type="NCBI Taxonomy" id="551995"/>
    <lineage>
        <taxon>Bacteria</taxon>
        <taxon>Pseudomonadati</taxon>
        <taxon>Bacteroidota</taxon>
        <taxon>Sphingobacteriia</taxon>
        <taxon>Sphingobacteriales</taxon>
        <taxon>Sphingobacteriaceae</taxon>
        <taxon>Mucilaginibacter</taxon>
    </lineage>
</organism>
<evidence type="ECO:0000259" key="1">
    <source>
        <dbReference type="Pfam" id="PF14280"/>
    </source>
</evidence>
<dbReference type="AlphaFoldDB" id="A0A1H8DIL8"/>
<reference evidence="3" key="1">
    <citation type="submission" date="2016-10" db="EMBL/GenBank/DDBJ databases">
        <authorList>
            <person name="Varghese N."/>
            <person name="Submissions S."/>
        </authorList>
    </citation>
    <scope>NUCLEOTIDE SEQUENCE [LARGE SCALE GENOMIC DNA]</scope>
    <source>
        <strain evidence="3">Gh-48</strain>
    </source>
</reference>
<dbReference type="Pfam" id="PF14280">
    <property type="entry name" value="DUF4365"/>
    <property type="match status" value="1"/>
</dbReference>
<dbReference type="STRING" id="551995.SAMN05192574_102358"/>
<dbReference type="OrthoDB" id="779764at2"/>
<feature type="domain" description="DUF4365" evidence="1">
    <location>
        <begin position="36"/>
        <end position="152"/>
    </location>
</feature>